<gene>
    <name evidence="1" type="primary">g9507</name>
    <name evidence="1" type="ORF">NpPPO83_00009507</name>
</gene>
<proteinExistence type="predicted"/>
<protein>
    <submittedName>
        <fullName evidence="1">Glycoside hydrolase family 76</fullName>
    </submittedName>
</protein>
<reference evidence="1" key="1">
    <citation type="submission" date="2024-09" db="EMBL/GenBank/DDBJ databases">
        <title>Draft Genome Sequences of Neofusicoccum parvum.</title>
        <authorList>
            <person name="Ashida A."/>
            <person name="Camagna M."/>
            <person name="Tanaka A."/>
            <person name="Takemoto D."/>
        </authorList>
    </citation>
    <scope>NUCLEOTIDE SEQUENCE</scope>
    <source>
        <strain evidence="1">PPO83</strain>
    </source>
</reference>
<keyword evidence="2" id="KW-1185">Reference proteome</keyword>
<evidence type="ECO:0000313" key="2">
    <source>
        <dbReference type="Proteomes" id="UP001165186"/>
    </source>
</evidence>
<accession>A0ACB5SJE0</accession>
<sequence>MKSCYTGNNTGDVTGSLPDPYYWWNAGAMFMKMVDYWYYTGDNLYVENQTKSEGNGDQLFWALSAMSAAEVRFPNPSSQHASWITQVQTVFDLQAPRWDTEECGSGLRWQIFSWNKGWNHKTTISNGGLSQLSARLARYTANTTHAAWATKVRPGPSSILVASTTSTAIALNDGASLAGTAAMYDHTRSAVRRARTEQLLATAPARFSTPAATMVEPACGRLRRRSAVVQGAGWR</sequence>
<evidence type="ECO:0000313" key="1">
    <source>
        <dbReference type="EMBL" id="GME44249.1"/>
    </source>
</evidence>
<keyword evidence="1" id="KW-0378">Hydrolase</keyword>
<dbReference type="Proteomes" id="UP001165186">
    <property type="component" value="Unassembled WGS sequence"/>
</dbReference>
<name>A0ACB5SJE0_9PEZI</name>
<organism evidence="1 2">
    <name type="scientific">Neofusicoccum parvum</name>
    <dbReference type="NCBI Taxonomy" id="310453"/>
    <lineage>
        <taxon>Eukaryota</taxon>
        <taxon>Fungi</taxon>
        <taxon>Dikarya</taxon>
        <taxon>Ascomycota</taxon>
        <taxon>Pezizomycotina</taxon>
        <taxon>Dothideomycetes</taxon>
        <taxon>Dothideomycetes incertae sedis</taxon>
        <taxon>Botryosphaeriales</taxon>
        <taxon>Botryosphaeriaceae</taxon>
        <taxon>Neofusicoccum</taxon>
    </lineage>
</organism>
<dbReference type="EMBL" id="BSXG01000113">
    <property type="protein sequence ID" value="GME44249.1"/>
    <property type="molecule type" value="Genomic_DNA"/>
</dbReference>
<comment type="caution">
    <text evidence="1">The sequence shown here is derived from an EMBL/GenBank/DDBJ whole genome shotgun (WGS) entry which is preliminary data.</text>
</comment>